<dbReference type="Gene3D" id="3.40.33.10">
    <property type="entry name" value="CAP"/>
    <property type="match status" value="1"/>
</dbReference>
<dbReference type="SMART" id="SM00198">
    <property type="entry name" value="SCP"/>
    <property type="match status" value="1"/>
</dbReference>
<dbReference type="InterPro" id="IPR001283">
    <property type="entry name" value="CRISP-related"/>
</dbReference>
<dbReference type="InterPro" id="IPR035940">
    <property type="entry name" value="CAP_sf"/>
</dbReference>
<dbReference type="PROSITE" id="PS01009">
    <property type="entry name" value="CRISP_1"/>
    <property type="match status" value="1"/>
</dbReference>
<feature type="domain" description="SCP" evidence="2">
    <location>
        <begin position="56"/>
        <end position="217"/>
    </location>
</feature>
<dbReference type="InterPro" id="IPR014044">
    <property type="entry name" value="CAP_dom"/>
</dbReference>
<organism evidence="3">
    <name type="scientific">Cupiennius salei</name>
    <name type="common">American wandering spider</name>
    <dbReference type="NCBI Taxonomy" id="6928"/>
    <lineage>
        <taxon>Eukaryota</taxon>
        <taxon>Metazoa</taxon>
        <taxon>Ecdysozoa</taxon>
        <taxon>Arthropoda</taxon>
        <taxon>Chelicerata</taxon>
        <taxon>Arachnida</taxon>
        <taxon>Araneae</taxon>
        <taxon>Araneomorphae</taxon>
        <taxon>Entelegynae</taxon>
        <taxon>Lycosoidea</taxon>
        <taxon>Ctenidae</taxon>
        <taxon>Cupiennius</taxon>
    </lineage>
</organism>
<proteinExistence type="evidence at transcript level"/>
<dbReference type="AlphaFoldDB" id="A0A4Y5UHJ9"/>
<dbReference type="SUPFAM" id="SSF55797">
    <property type="entry name" value="PR-1-like"/>
    <property type="match status" value="1"/>
</dbReference>
<dbReference type="EMBL" id="MH766631">
    <property type="protein sequence ID" value="QDC23063.1"/>
    <property type="molecule type" value="mRNA"/>
</dbReference>
<dbReference type="PRINTS" id="PR00837">
    <property type="entry name" value="V5TPXLIKE"/>
</dbReference>
<evidence type="ECO:0000259" key="2">
    <source>
        <dbReference type="SMART" id="SM00198"/>
    </source>
</evidence>
<dbReference type="PANTHER" id="PTHR10334">
    <property type="entry name" value="CYSTEINE-RICH SECRETORY PROTEIN-RELATED"/>
    <property type="match status" value="1"/>
</dbReference>
<dbReference type="InterPro" id="IPR018244">
    <property type="entry name" value="Allrgn_V5/Tpx1_CS"/>
</dbReference>
<evidence type="ECO:0000313" key="3">
    <source>
        <dbReference type="EMBL" id="QDC23063.1"/>
    </source>
</evidence>
<feature type="chain" id="PRO_5021251887" evidence="1">
    <location>
        <begin position="20"/>
        <end position="415"/>
    </location>
</feature>
<keyword evidence="1" id="KW-0732">Signal</keyword>
<reference evidence="3" key="1">
    <citation type="journal article" date="2019" name="Toxins">
        <title>The dual prey-inactivation strategy of spiders-in-depth venomic analysis of Cupiennius salei.</title>
        <authorList>
            <person name="Kuhn-Nentwig L."/>
            <person name="Langenegger N."/>
            <person name="Heller M."/>
            <person name="Koua D."/>
            <person name="Nentwig W."/>
        </authorList>
    </citation>
    <scope>NUCLEOTIDE SEQUENCE</scope>
    <source>
        <tissue evidence="3">Venom gland</tissue>
    </source>
</reference>
<name>A0A4Y5UHJ9_CUPSA</name>
<accession>A0A4Y5UHJ9</accession>
<dbReference type="PRINTS" id="PR00838">
    <property type="entry name" value="V5ALLERGEN"/>
</dbReference>
<dbReference type="InterPro" id="IPR002413">
    <property type="entry name" value="V5_allergen-like"/>
</dbReference>
<dbReference type="CDD" id="cd05380">
    <property type="entry name" value="CAP_euk"/>
    <property type="match status" value="1"/>
</dbReference>
<evidence type="ECO:0000256" key="1">
    <source>
        <dbReference type="SAM" id="SignalP"/>
    </source>
</evidence>
<dbReference type="Pfam" id="PF00188">
    <property type="entry name" value="CAP"/>
    <property type="match status" value="1"/>
</dbReference>
<protein>
    <submittedName>
        <fullName evidence="3">Cysteine-rich secretory protein 2</fullName>
    </submittedName>
</protein>
<dbReference type="GO" id="GO:0005576">
    <property type="term" value="C:extracellular region"/>
    <property type="evidence" value="ECO:0007669"/>
    <property type="project" value="InterPro"/>
</dbReference>
<sequence precursor="true">MGIPSLFFLVTILVSYTTAQTTPGCPALFLRYSKTHSYCKPANPACNGMRSSVSAQDMNAILKEHNTHRSKLATGGEQNLPTAANMLEMVWDDELAAVAQKHADQCLFEHDCSTCRRVQNYGVGQNLAIEQVSNSPSIPSPNWPSAIKSWYDEIAYFSSNAIDPFIAPPPEPTYGHFSQLLWATSWRIGCGYVLYQDRNMYQKLYVCNYGPAGNTVSHSMYKVGPPCSACPINSCCDRTCGAQKEYSGLCKITDNKAPNYKPVGSYMFYCDFNNQSDCNGYIIGTNKWLTYNTLSGSFLGIVLNGGEESTMVFNNKIKPSTSAFCFVVMYRKGPNVDGQEESNSATETFSGSNFEFQQNLPTFIGDTRHQFSQFSMSLAWNMETEIKITFAVPVGKPEQFLEIQSIYATEGSCKQ</sequence>
<feature type="signal peptide" evidence="1">
    <location>
        <begin position="1"/>
        <end position="19"/>
    </location>
</feature>